<dbReference type="InterPro" id="IPR025660">
    <property type="entry name" value="Pept_his_AS"/>
</dbReference>
<proteinExistence type="evidence at transcript level"/>
<keyword evidence="6" id="KW-1015">Disulfide bond</keyword>
<evidence type="ECO:0000256" key="6">
    <source>
        <dbReference type="ARBA" id="ARBA00023157"/>
    </source>
</evidence>
<evidence type="ECO:0000259" key="13">
    <source>
        <dbReference type="SMART" id="SM00848"/>
    </source>
</evidence>
<evidence type="ECO:0000256" key="7">
    <source>
        <dbReference type="ARBA" id="ARBA00050389"/>
    </source>
</evidence>
<keyword evidence="3 11" id="KW-0732">Signal</keyword>
<dbReference type="FunFam" id="3.90.70.10:FF:000068">
    <property type="entry name" value="Cysteine protease 1"/>
    <property type="match status" value="1"/>
</dbReference>
<dbReference type="EC" id="3.4.22.14" evidence="9"/>
<dbReference type="Pfam" id="PF00112">
    <property type="entry name" value="Peptidase_C1"/>
    <property type="match status" value="1"/>
</dbReference>
<accession>A5HII8</accession>
<feature type="domain" description="Cathepsin propeptide inhibitor" evidence="13">
    <location>
        <begin position="42"/>
        <end position="99"/>
    </location>
</feature>
<evidence type="ECO:0000256" key="4">
    <source>
        <dbReference type="ARBA" id="ARBA00022801"/>
    </source>
</evidence>
<evidence type="ECO:0000256" key="2">
    <source>
        <dbReference type="ARBA" id="ARBA00022670"/>
    </source>
</evidence>
<dbReference type="GO" id="GO:0004197">
    <property type="term" value="F:cysteine-type endopeptidase activity"/>
    <property type="evidence" value="ECO:0007669"/>
    <property type="project" value="UniProtKB-EC"/>
</dbReference>
<comment type="catalytic activity">
    <reaction evidence="7">
        <text>Specificity close to that of papain.</text>
        <dbReference type="EC" id="3.4.22.14"/>
    </reaction>
</comment>
<dbReference type="CDD" id="cd02248">
    <property type="entry name" value="Peptidase_C1A"/>
    <property type="match status" value="1"/>
</dbReference>
<evidence type="ECO:0000259" key="12">
    <source>
        <dbReference type="SMART" id="SM00645"/>
    </source>
</evidence>
<keyword evidence="2" id="KW-0645">Protease</keyword>
<sequence length="380" mass="42589">MGSPKSFISMSLLFFSTFLIFSFAIDAKISPLRTNDEVMALYESWLVKYGKSYNSLGEREMRIEIFKENLRFIDEHNADPNRSYTVGLNQFADLTDEEYRSTYLGFKSSLKSKVSNRYMPQVGEVLPDYVDWRTTGAVVDVKNQGLCSSCWAFATIATVESINQIITGDLISLSEQELVDCNRTPINEGCKGGFMDDAYEFIINNGGINTEENYPYIGQDDQCDEPKKNQNYVTIDSYEQVPPNDELAMKRAVAYQPVSVAIDAYCLGFRFYQSGIFTGGSCGTTLNHAVTIIGYGTENGIDYWIVKNSYGTQWGESGYGKVQRNVGGEGRCGIASYPFYPVKNYTSKPAKPHPFMINRPTFSMGKDNPLGVNDEQRSTA</sequence>
<evidence type="ECO:0000313" key="14">
    <source>
        <dbReference type="EMBL" id="ABQ10196.1"/>
    </source>
</evidence>
<reference evidence="14" key="1">
    <citation type="journal article" date="2007" name="Funct. Plant Biol.">
        <title>Identification and characterisation of acidic and novel basic forms of actinidin, the highly abundant cysteine protease from kiwifruit.</title>
        <authorList>
            <person name="Nieuwenhuizen N."/>
            <person name="Beuning L."/>
            <person name="Sutherland P."/>
            <person name="Sharma N."/>
            <person name="Cooney J."/>
            <person name="Bieleski L."/>
            <person name="Schroeder R."/>
            <person name="MacRae E."/>
            <person name="Atkinson R."/>
        </authorList>
    </citation>
    <scope>NUCLEOTIDE SEQUENCE</scope>
</reference>
<dbReference type="PROSITE" id="PS00639">
    <property type="entry name" value="THIOL_PROTEASE_HIS"/>
    <property type="match status" value="1"/>
</dbReference>
<dbReference type="GO" id="GO:0006508">
    <property type="term" value="P:proteolysis"/>
    <property type="evidence" value="ECO:0007669"/>
    <property type="project" value="UniProtKB-KW"/>
</dbReference>
<evidence type="ECO:0000256" key="8">
    <source>
        <dbReference type="ARBA" id="ARBA00058326"/>
    </source>
</evidence>
<dbReference type="InterPro" id="IPR038765">
    <property type="entry name" value="Papain-like_cys_pep_sf"/>
</dbReference>
<comment type="function">
    <text evidence="8">Cysteine protease responsible for the cleavage of kiwellin into kissper and KiTH.</text>
</comment>
<keyword evidence="4" id="KW-0378">Hydrolase</keyword>
<feature type="domain" description="Peptidase C1A papain C-terminal" evidence="12">
    <location>
        <begin position="126"/>
        <end position="342"/>
    </location>
</feature>
<evidence type="ECO:0000256" key="10">
    <source>
        <dbReference type="ARBA" id="ARBA00068904"/>
    </source>
</evidence>
<evidence type="ECO:0000256" key="5">
    <source>
        <dbReference type="ARBA" id="ARBA00022807"/>
    </source>
</evidence>
<dbReference type="Gene3D" id="3.90.70.10">
    <property type="entry name" value="Cysteine proteinases"/>
    <property type="match status" value="1"/>
</dbReference>
<protein>
    <recommendedName>
        <fullName evidence="10">Actinidain</fullName>
        <ecNumber evidence="9">3.4.22.14</ecNumber>
    </recommendedName>
</protein>
<evidence type="ECO:0000256" key="1">
    <source>
        <dbReference type="ARBA" id="ARBA00008455"/>
    </source>
</evidence>
<dbReference type="Pfam" id="PF08246">
    <property type="entry name" value="Inhibitor_I29"/>
    <property type="match status" value="1"/>
</dbReference>
<organism evidence="14">
    <name type="scientific">Actinidia eriantha</name>
    <name type="common">Velvet vine</name>
    <name type="synonym">Actinidia fulvicoma var. lanata</name>
    <dbReference type="NCBI Taxonomy" id="165200"/>
    <lineage>
        <taxon>Eukaryota</taxon>
        <taxon>Viridiplantae</taxon>
        <taxon>Streptophyta</taxon>
        <taxon>Embryophyta</taxon>
        <taxon>Tracheophyta</taxon>
        <taxon>Spermatophyta</taxon>
        <taxon>Magnoliopsida</taxon>
        <taxon>eudicotyledons</taxon>
        <taxon>Gunneridae</taxon>
        <taxon>Pentapetalae</taxon>
        <taxon>asterids</taxon>
        <taxon>Ericales</taxon>
        <taxon>Actinidiaceae</taxon>
        <taxon>Actinidia</taxon>
    </lineage>
</organism>
<dbReference type="InterPro" id="IPR013201">
    <property type="entry name" value="Prot_inhib_I29"/>
</dbReference>
<dbReference type="SMART" id="SM00645">
    <property type="entry name" value="Pept_C1"/>
    <property type="match status" value="1"/>
</dbReference>
<name>A5HII8_ACTER</name>
<dbReference type="SMART" id="SM00848">
    <property type="entry name" value="Inhibitor_I29"/>
    <property type="match status" value="1"/>
</dbReference>
<dbReference type="PRINTS" id="PR00705">
    <property type="entry name" value="PAPAIN"/>
</dbReference>
<evidence type="ECO:0000256" key="9">
    <source>
        <dbReference type="ARBA" id="ARBA00066502"/>
    </source>
</evidence>
<dbReference type="InterPro" id="IPR039417">
    <property type="entry name" value="Peptidase_C1A_papain-like"/>
</dbReference>
<reference evidence="14" key="2">
    <citation type="submission" date="2007-03" db="EMBL/GenBank/DDBJ databases">
        <authorList>
            <person name="Allan A."/>
            <person name="Atkinson R."/>
            <person name="Beuning L."/>
            <person name="Boldingh H."/>
            <person name="Bowen J."/>
            <person name="Bulley S."/>
            <person name="Crowhurst R."/>
            <person name="Datson P."/>
            <person name="Eckloff R."/>
            <person name="Ferguson R."/>
            <person name="Fraser L."/>
            <person name="Gera E."/>
            <person name="Gleave A."/>
            <person name="Hellens R."/>
            <person name="Janssen B."/>
            <person name="Klages K."/>
            <person name="Ledger S."/>
            <person name="Lo K."/>
            <person name="Laing W."/>
            <person name="MacDiarmid R."/>
            <person name="MacRae E."/>
            <person name="Marsh K."/>
            <person name="Martinus R."/>
            <person name="Matich A."/>
            <person name="Nain B."/>
            <person name="McNeilage M."/>
            <person name="Newcomb R."/>
            <person name="Rassam M."/>
            <person name="Richardson A."/>
            <person name="Rikkerink E."/>
            <person name="Ross G."/>
            <person name="Schaffer R."/>
            <person name="Schroeder R."/>
            <person name="Snowden K."/>
            <person name="Souleyre E."/>
            <person name="Templeton M."/>
            <person name="Walton E."/>
            <person name="Wang M."/>
            <person name="Wang Y."/>
            <person name="Wood M."/>
            <person name="Wu R."/>
            <person name="Yauk Y."/>
        </authorList>
    </citation>
    <scope>NUCLEOTIDE SEQUENCE</scope>
</reference>
<keyword evidence="5" id="KW-0788">Thiol protease</keyword>
<dbReference type="InterPro" id="IPR000668">
    <property type="entry name" value="Peptidase_C1A_C"/>
</dbReference>
<evidence type="ECO:0000256" key="11">
    <source>
        <dbReference type="SAM" id="SignalP"/>
    </source>
</evidence>
<dbReference type="MEROPS" id="C01.007"/>
<dbReference type="AlphaFoldDB" id="A5HII8"/>
<dbReference type="SUPFAM" id="SSF54001">
    <property type="entry name" value="Cysteine proteinases"/>
    <property type="match status" value="1"/>
</dbReference>
<feature type="signal peptide" evidence="11">
    <location>
        <begin position="1"/>
        <end position="27"/>
    </location>
</feature>
<comment type="similarity">
    <text evidence="1">Belongs to the peptidase C1 family.</text>
</comment>
<dbReference type="InterPro" id="IPR013128">
    <property type="entry name" value="Peptidase_C1A"/>
</dbReference>
<feature type="chain" id="PRO_5018532016" description="Actinidain" evidence="11">
    <location>
        <begin position="28"/>
        <end position="380"/>
    </location>
</feature>
<dbReference type="EMBL" id="EF530138">
    <property type="protein sequence ID" value="ABQ10196.1"/>
    <property type="molecule type" value="mRNA"/>
</dbReference>
<evidence type="ECO:0000256" key="3">
    <source>
        <dbReference type="ARBA" id="ARBA00022729"/>
    </source>
</evidence>
<dbReference type="PANTHER" id="PTHR12411">
    <property type="entry name" value="CYSTEINE PROTEASE FAMILY C1-RELATED"/>
    <property type="match status" value="1"/>
</dbReference>